<comment type="caution">
    <text evidence="8">The sequence shown here is derived from an EMBL/GenBank/DDBJ whole genome shotgun (WGS) entry which is preliminary data.</text>
</comment>
<keyword evidence="9" id="KW-1185">Reference proteome</keyword>
<name>A0AAN8JJ39_PATCE</name>
<reference evidence="8 9" key="1">
    <citation type="submission" date="2024-01" db="EMBL/GenBank/DDBJ databases">
        <title>The genome of the rayed Mediterranean limpet Patella caerulea (Linnaeus, 1758).</title>
        <authorList>
            <person name="Anh-Thu Weber A."/>
            <person name="Halstead-Nussloch G."/>
        </authorList>
    </citation>
    <scope>NUCLEOTIDE SEQUENCE [LARGE SCALE GENOMIC DNA]</scope>
    <source>
        <strain evidence="8">AATW-2023a</strain>
        <tissue evidence="8">Whole specimen</tissue>
    </source>
</reference>
<evidence type="ECO:0000313" key="8">
    <source>
        <dbReference type="EMBL" id="KAK6176964.1"/>
    </source>
</evidence>
<feature type="transmembrane region" description="Helical" evidence="6">
    <location>
        <begin position="115"/>
        <end position="139"/>
    </location>
</feature>
<keyword evidence="3 6" id="KW-1133">Transmembrane helix</keyword>
<comment type="subcellular location">
    <subcellularLocation>
        <location evidence="1">Membrane</location>
        <topology evidence="1">Multi-pass membrane protein</topology>
    </subcellularLocation>
</comment>
<feature type="transmembrane region" description="Helical" evidence="6">
    <location>
        <begin position="73"/>
        <end position="95"/>
    </location>
</feature>
<dbReference type="AlphaFoldDB" id="A0AAN8JJ39"/>
<organism evidence="8 9">
    <name type="scientific">Patella caerulea</name>
    <name type="common">Rayed Mediterranean limpet</name>
    <dbReference type="NCBI Taxonomy" id="87958"/>
    <lineage>
        <taxon>Eukaryota</taxon>
        <taxon>Metazoa</taxon>
        <taxon>Spiralia</taxon>
        <taxon>Lophotrochozoa</taxon>
        <taxon>Mollusca</taxon>
        <taxon>Gastropoda</taxon>
        <taxon>Patellogastropoda</taxon>
        <taxon>Patelloidea</taxon>
        <taxon>Patellidae</taxon>
        <taxon>Patella</taxon>
    </lineage>
</organism>
<gene>
    <name evidence="8" type="ORF">SNE40_015162</name>
</gene>
<evidence type="ECO:0000256" key="2">
    <source>
        <dbReference type="ARBA" id="ARBA00022692"/>
    </source>
</evidence>
<dbReference type="InterPro" id="IPR050846">
    <property type="entry name" value="TLCD"/>
</dbReference>
<evidence type="ECO:0000256" key="4">
    <source>
        <dbReference type="ARBA" id="ARBA00023136"/>
    </source>
</evidence>
<dbReference type="PANTHER" id="PTHR13439">
    <property type="entry name" value="CT120 PROTEIN"/>
    <property type="match status" value="1"/>
</dbReference>
<keyword evidence="2 5" id="KW-0812">Transmembrane</keyword>
<dbReference type="InterPro" id="IPR006634">
    <property type="entry name" value="TLC-dom"/>
</dbReference>
<dbReference type="GO" id="GO:0055088">
    <property type="term" value="P:lipid homeostasis"/>
    <property type="evidence" value="ECO:0007669"/>
    <property type="project" value="TreeGrafter"/>
</dbReference>
<dbReference type="EMBL" id="JAZGQO010000010">
    <property type="protein sequence ID" value="KAK6176964.1"/>
    <property type="molecule type" value="Genomic_DNA"/>
</dbReference>
<feature type="transmembrane region" description="Helical" evidence="6">
    <location>
        <begin position="151"/>
        <end position="170"/>
    </location>
</feature>
<evidence type="ECO:0000256" key="6">
    <source>
        <dbReference type="SAM" id="Phobius"/>
    </source>
</evidence>
<dbReference type="SMART" id="SM00724">
    <property type="entry name" value="TLC"/>
    <property type="match status" value="1"/>
</dbReference>
<feature type="transmembrane region" description="Helical" evidence="6">
    <location>
        <begin position="240"/>
        <end position="261"/>
    </location>
</feature>
<feature type="transmembrane region" description="Helical" evidence="6">
    <location>
        <begin position="38"/>
        <end position="61"/>
    </location>
</feature>
<accession>A0AAN8JJ39</accession>
<evidence type="ECO:0000259" key="7">
    <source>
        <dbReference type="PROSITE" id="PS50922"/>
    </source>
</evidence>
<dbReference type="GO" id="GO:0005783">
    <property type="term" value="C:endoplasmic reticulum"/>
    <property type="evidence" value="ECO:0007669"/>
    <property type="project" value="TreeGrafter"/>
</dbReference>
<dbReference type="PANTHER" id="PTHR13439:SF7">
    <property type="entry name" value="PROTEIN CLN8"/>
    <property type="match status" value="1"/>
</dbReference>
<evidence type="ECO:0000256" key="5">
    <source>
        <dbReference type="PROSITE-ProRule" id="PRU00205"/>
    </source>
</evidence>
<evidence type="ECO:0000313" key="9">
    <source>
        <dbReference type="Proteomes" id="UP001347796"/>
    </source>
</evidence>
<feature type="domain" description="TLC" evidence="7">
    <location>
        <begin position="70"/>
        <end position="272"/>
    </location>
</feature>
<proteinExistence type="predicted"/>
<keyword evidence="4 5" id="KW-0472">Membrane</keyword>
<evidence type="ECO:0000256" key="3">
    <source>
        <dbReference type="ARBA" id="ARBA00022989"/>
    </source>
</evidence>
<dbReference type="Pfam" id="PF03798">
    <property type="entry name" value="TRAM_LAG1_CLN8"/>
    <property type="match status" value="1"/>
</dbReference>
<dbReference type="GO" id="GO:0016020">
    <property type="term" value="C:membrane"/>
    <property type="evidence" value="ECO:0007669"/>
    <property type="project" value="UniProtKB-SubCell"/>
</dbReference>
<dbReference type="PROSITE" id="PS50922">
    <property type="entry name" value="TLC"/>
    <property type="match status" value="1"/>
</dbReference>
<protein>
    <recommendedName>
        <fullName evidence="7">TLC domain-containing protein</fullName>
    </recommendedName>
</protein>
<evidence type="ECO:0000256" key="1">
    <source>
        <dbReference type="ARBA" id="ARBA00004141"/>
    </source>
</evidence>
<dbReference type="Proteomes" id="UP001347796">
    <property type="component" value="Unassembled WGS sequence"/>
</dbReference>
<sequence length="292" mass="33650">MVAKGLDAEPEKDFELISLIHPKLVQLDYESSEVKKQLILGSFFFFFGTYIFSMIVSPAIFSSYKNLRTKEKVFWHLAIVRSVFGFFAGFVGLWALSTPTNLDRDVVFGTTATTYFAIATTVGFFTFECTALMISDIIFRNYSMLLNLHHWLSLVGYSIVLYSGSSHFFAGKGLVLEMSTPFSAICWTMLKCGKEKSFLWKANQFFLVHTFHCRSIVECYLLFTSYKNWDYIYTQMPSPVFYALYIQLPLITFIMTPYWTYKKTVQMVQQKDWNFEDSEKGAGTNGSIKKDA</sequence>